<reference evidence="1 2" key="1">
    <citation type="submission" date="2016-04" db="EMBL/GenBank/DDBJ databases">
        <title>The genome of Intoshia linei affirms orthonectids as highly simplified spiralians.</title>
        <authorList>
            <person name="Mikhailov K.V."/>
            <person name="Slusarev G.S."/>
            <person name="Nikitin M.A."/>
            <person name="Logacheva M.D."/>
            <person name="Penin A."/>
            <person name="Aleoshin V."/>
            <person name="Panchin Y.V."/>
        </authorList>
    </citation>
    <scope>NUCLEOTIDE SEQUENCE [LARGE SCALE GENOMIC DNA]</scope>
    <source>
        <strain evidence="1">Intl2013</strain>
        <tissue evidence="1">Whole animal</tissue>
    </source>
</reference>
<sequence>MHGVVFLNVEQKKNWPYQWNGNILKIKMNGKSPKTFLIKLNLEARVVLGQNYRIHAGTSTLTAMKPPPAKKMKCDQNQ</sequence>
<organism evidence="1 2">
    <name type="scientific">Intoshia linei</name>
    <dbReference type="NCBI Taxonomy" id="1819745"/>
    <lineage>
        <taxon>Eukaryota</taxon>
        <taxon>Metazoa</taxon>
        <taxon>Spiralia</taxon>
        <taxon>Lophotrochozoa</taxon>
        <taxon>Mesozoa</taxon>
        <taxon>Orthonectida</taxon>
        <taxon>Rhopaluridae</taxon>
        <taxon>Intoshia</taxon>
    </lineage>
</organism>
<evidence type="ECO:0000313" key="1">
    <source>
        <dbReference type="EMBL" id="OAF63727.1"/>
    </source>
</evidence>
<keyword evidence="2" id="KW-1185">Reference proteome</keyword>
<dbReference type="AlphaFoldDB" id="A0A177ANV6"/>
<dbReference type="EMBL" id="LWCA01002703">
    <property type="protein sequence ID" value="OAF63727.1"/>
    <property type="molecule type" value="Genomic_DNA"/>
</dbReference>
<proteinExistence type="predicted"/>
<name>A0A177ANV6_9BILA</name>
<comment type="caution">
    <text evidence="1">The sequence shown here is derived from an EMBL/GenBank/DDBJ whole genome shotgun (WGS) entry which is preliminary data.</text>
</comment>
<protein>
    <submittedName>
        <fullName evidence="1">Uncharacterized protein</fullName>
    </submittedName>
</protein>
<accession>A0A177ANV6</accession>
<evidence type="ECO:0000313" key="2">
    <source>
        <dbReference type="Proteomes" id="UP000078046"/>
    </source>
</evidence>
<dbReference type="Proteomes" id="UP000078046">
    <property type="component" value="Unassembled WGS sequence"/>
</dbReference>
<gene>
    <name evidence="1" type="ORF">A3Q56_08568</name>
</gene>